<evidence type="ECO:0000313" key="2">
    <source>
        <dbReference type="Proteomes" id="UP000034081"/>
    </source>
</evidence>
<accession>A0A0G0NFR0</accession>
<organism evidence="1 2">
    <name type="scientific">Candidatus Woesebacteria bacterium GW2011_GWB1_38_8</name>
    <dbReference type="NCBI Taxonomy" id="1618570"/>
    <lineage>
        <taxon>Bacteria</taxon>
        <taxon>Candidatus Woeseibacteriota</taxon>
    </lineage>
</organism>
<reference evidence="1 2" key="1">
    <citation type="journal article" date="2015" name="Nature">
        <title>rRNA introns, odd ribosomes, and small enigmatic genomes across a large radiation of phyla.</title>
        <authorList>
            <person name="Brown C.T."/>
            <person name="Hug L.A."/>
            <person name="Thomas B.C."/>
            <person name="Sharon I."/>
            <person name="Castelle C.J."/>
            <person name="Singh A."/>
            <person name="Wilkins M.J."/>
            <person name="Williams K.H."/>
            <person name="Banfield J.F."/>
        </authorList>
    </citation>
    <scope>NUCLEOTIDE SEQUENCE [LARGE SCALE GENOMIC DNA]</scope>
</reference>
<dbReference type="EMBL" id="LBVL01000014">
    <property type="protein sequence ID" value="KKQ84714.1"/>
    <property type="molecule type" value="Genomic_DNA"/>
</dbReference>
<dbReference type="AlphaFoldDB" id="A0A0G0NFR0"/>
<gene>
    <name evidence="1" type="ORF">UT08_C0014G0006</name>
</gene>
<name>A0A0G0NFR0_9BACT</name>
<proteinExistence type="predicted"/>
<dbReference type="Proteomes" id="UP000034081">
    <property type="component" value="Unassembled WGS sequence"/>
</dbReference>
<comment type="caution">
    <text evidence="1">The sequence shown here is derived from an EMBL/GenBank/DDBJ whole genome shotgun (WGS) entry which is preliminary data.</text>
</comment>
<protein>
    <submittedName>
        <fullName evidence="1">Uncharacterized protein</fullName>
    </submittedName>
</protein>
<sequence length="67" mass="7831">MHNPVISRKLTIFPIPTYRRKINRIIPNEIISPRLVFAKIVEALNRINKNKIRKNKKTTPELSGLVK</sequence>
<evidence type="ECO:0000313" key="1">
    <source>
        <dbReference type="EMBL" id="KKQ84714.1"/>
    </source>
</evidence>
<dbReference type="STRING" id="1618570.UT08_C0014G0006"/>